<comment type="caution">
    <text evidence="3">The sequence shown here is derived from an EMBL/GenBank/DDBJ whole genome shotgun (WGS) entry which is preliminary data.</text>
</comment>
<feature type="domain" description="Histidine kinase/HSP90-like ATPase" evidence="2">
    <location>
        <begin position="51"/>
        <end position="140"/>
    </location>
</feature>
<proteinExistence type="predicted"/>
<dbReference type="InterPro" id="IPR036890">
    <property type="entry name" value="HATPase_C_sf"/>
</dbReference>
<dbReference type="Gene3D" id="3.30.565.10">
    <property type="entry name" value="Histidine kinase-like ATPase, C-terminal domain"/>
    <property type="match status" value="1"/>
</dbReference>
<dbReference type="PANTHER" id="PTHR35526">
    <property type="entry name" value="ANTI-SIGMA-F FACTOR RSBW-RELATED"/>
    <property type="match status" value="1"/>
</dbReference>
<keyword evidence="4" id="KW-1185">Reference proteome</keyword>
<accession>A0ABX5EM30</accession>
<dbReference type="InterPro" id="IPR003594">
    <property type="entry name" value="HATPase_dom"/>
</dbReference>
<dbReference type="Pfam" id="PF13581">
    <property type="entry name" value="HATPase_c_2"/>
    <property type="match status" value="1"/>
</dbReference>
<dbReference type="RefSeq" id="WP_106264839.1">
    <property type="nucleotide sequence ID" value="NZ_PVTX01000001.1"/>
</dbReference>
<keyword evidence="1" id="KW-0723">Serine/threonine-protein kinase</keyword>
<dbReference type="InterPro" id="IPR050267">
    <property type="entry name" value="Anti-sigma-factor_SerPK"/>
</dbReference>
<evidence type="ECO:0000313" key="4">
    <source>
        <dbReference type="Proteomes" id="UP000239895"/>
    </source>
</evidence>
<evidence type="ECO:0000256" key="1">
    <source>
        <dbReference type="ARBA" id="ARBA00022527"/>
    </source>
</evidence>
<reference evidence="3 4" key="1">
    <citation type="submission" date="2018-03" db="EMBL/GenBank/DDBJ databases">
        <title>Comparative analysis of microorganisms from saline springs in Andes Mountain Range, Colombia.</title>
        <authorList>
            <person name="Rubin E."/>
        </authorList>
    </citation>
    <scope>NUCLEOTIDE SEQUENCE [LARGE SCALE GENOMIC DNA]</scope>
    <source>
        <strain evidence="3 4">CG 23</strain>
    </source>
</reference>
<evidence type="ECO:0000259" key="2">
    <source>
        <dbReference type="Pfam" id="PF13581"/>
    </source>
</evidence>
<name>A0ABX5EM30_9MICO</name>
<protein>
    <submittedName>
        <fullName evidence="3">Anti-sigma regulatory factor (Ser/Thr protein kinase)</fullName>
    </submittedName>
</protein>
<evidence type="ECO:0000313" key="3">
    <source>
        <dbReference type="EMBL" id="PRZ10374.1"/>
    </source>
</evidence>
<dbReference type="SUPFAM" id="SSF55874">
    <property type="entry name" value="ATPase domain of HSP90 chaperone/DNA topoisomerase II/histidine kinase"/>
    <property type="match status" value="1"/>
</dbReference>
<keyword evidence="1" id="KW-0418">Kinase</keyword>
<organism evidence="3 4">
    <name type="scientific">Isoptericola halotolerans</name>
    <dbReference type="NCBI Taxonomy" id="300560"/>
    <lineage>
        <taxon>Bacteria</taxon>
        <taxon>Bacillati</taxon>
        <taxon>Actinomycetota</taxon>
        <taxon>Actinomycetes</taxon>
        <taxon>Micrococcales</taxon>
        <taxon>Promicromonosporaceae</taxon>
        <taxon>Isoptericola</taxon>
    </lineage>
</organism>
<dbReference type="EMBL" id="PVTX01000001">
    <property type="protein sequence ID" value="PRZ10374.1"/>
    <property type="molecule type" value="Genomic_DNA"/>
</dbReference>
<dbReference type="PANTHER" id="PTHR35526:SF3">
    <property type="entry name" value="ANTI-SIGMA-F FACTOR RSBW"/>
    <property type="match status" value="1"/>
</dbReference>
<sequence>MTLVEALPEATLTEVAAWTVRDLDHVSDVRAGLQETLVALTAAAGADPPGGAGGPALDRIVLVASELVTNAVRYGSQPVTLRLLQHGATLAVDVVDHRPDLPPVPGTGGSGEGGLGLLLAARAAAGIGWFRSQGAKHVWAQFA</sequence>
<dbReference type="Proteomes" id="UP000239895">
    <property type="component" value="Unassembled WGS sequence"/>
</dbReference>
<keyword evidence="1" id="KW-0808">Transferase</keyword>
<gene>
    <name evidence="3" type="ORF">BCL65_101519</name>
</gene>